<comment type="caution">
    <text evidence="2">The sequence shown here is derived from an EMBL/GenBank/DDBJ whole genome shotgun (WGS) entry which is preliminary data.</text>
</comment>
<name>A0A4Q2U7L0_9HYPH</name>
<evidence type="ECO:0008006" key="4">
    <source>
        <dbReference type="Google" id="ProtNLM"/>
    </source>
</evidence>
<proteinExistence type="predicted"/>
<dbReference type="Pfam" id="PF13310">
    <property type="entry name" value="Virulence_RhuM"/>
    <property type="match status" value="1"/>
</dbReference>
<dbReference type="AlphaFoldDB" id="A0A4Q2U7L0"/>
<gene>
    <name evidence="2" type="ORF">D3273_10710</name>
</gene>
<dbReference type="PANTHER" id="PTHR35810">
    <property type="entry name" value="CYTOPLASMIC PROTEIN-RELATED"/>
    <property type="match status" value="1"/>
</dbReference>
<reference evidence="2 3" key="2">
    <citation type="submission" date="2019-02" db="EMBL/GenBank/DDBJ databases">
        <title>'Lichenibacterium ramalinii' gen. nov. sp. nov., 'Lichenibacterium minor' gen. nov. sp. nov.</title>
        <authorList>
            <person name="Pankratov T."/>
        </authorList>
    </citation>
    <scope>NUCLEOTIDE SEQUENCE [LARGE SCALE GENOMIC DNA]</scope>
    <source>
        <strain evidence="2 3">RmlP026</strain>
    </source>
</reference>
<evidence type="ECO:0000256" key="1">
    <source>
        <dbReference type="SAM" id="MobiDB-lite"/>
    </source>
</evidence>
<protein>
    <recommendedName>
        <fullName evidence="4">Bro-N domain-containing protein</fullName>
    </recommendedName>
</protein>
<keyword evidence="3" id="KW-1185">Reference proteome</keyword>
<reference evidence="2 3" key="1">
    <citation type="submission" date="2018-12" db="EMBL/GenBank/DDBJ databases">
        <authorList>
            <person name="Grouzdev D.S."/>
            <person name="Krutkina M.S."/>
        </authorList>
    </citation>
    <scope>NUCLEOTIDE SEQUENCE [LARGE SCALE GENOMIC DNA]</scope>
    <source>
        <strain evidence="2 3">RmlP026</strain>
    </source>
</reference>
<dbReference type="OrthoDB" id="9802752at2"/>
<evidence type="ECO:0000313" key="2">
    <source>
        <dbReference type="EMBL" id="RYC31898.1"/>
    </source>
</evidence>
<organism evidence="2 3">
    <name type="scientific">Lichenibacterium minor</name>
    <dbReference type="NCBI Taxonomy" id="2316528"/>
    <lineage>
        <taxon>Bacteria</taxon>
        <taxon>Pseudomonadati</taxon>
        <taxon>Pseudomonadota</taxon>
        <taxon>Alphaproteobacteria</taxon>
        <taxon>Hyphomicrobiales</taxon>
        <taxon>Lichenihabitantaceae</taxon>
        <taxon>Lichenibacterium</taxon>
    </lineage>
</organism>
<dbReference type="InterPro" id="IPR011204">
    <property type="entry name" value="Virulence_RhuM-like"/>
</dbReference>
<dbReference type="RefSeq" id="WP_129226337.1">
    <property type="nucleotide sequence ID" value="NZ_QYBB01000010.1"/>
</dbReference>
<dbReference type="PANTHER" id="PTHR35810:SF1">
    <property type="entry name" value="CYTOPLASMIC PROTEIN"/>
    <property type="match status" value="1"/>
</dbReference>
<dbReference type="Proteomes" id="UP000290759">
    <property type="component" value="Unassembled WGS sequence"/>
</dbReference>
<evidence type="ECO:0000313" key="3">
    <source>
        <dbReference type="Proteomes" id="UP000290759"/>
    </source>
</evidence>
<accession>A0A4Q2U7L0</accession>
<dbReference type="EMBL" id="QYBB01000010">
    <property type="protein sequence ID" value="RYC31898.1"/>
    <property type="molecule type" value="Genomic_DNA"/>
</dbReference>
<feature type="region of interest" description="Disordered" evidence="1">
    <location>
        <begin position="1"/>
        <end position="26"/>
    </location>
</feature>
<sequence length="333" mass="36400">MPNQRSAPEAAPRRPAARPRRTVEAGAAPDQLELEFVRFGPRDKALDLRVDLGSDTIWATQAQMAEMFGVGAAAVSKELSTLKGEGGLGTVRPGSAGSGDLYDLDTILCVGYRVSSGKAAAFRRWASQTLRASAVDGFALNEARLRDDPAASDRLATRLRAIRADETNIYETVRAFFRQASQDHDDGAPAARQFHATLTDKFVYAVTGSTPSDLILARADHGAPNMGLTRVAGDAPSVDEARIASNYLDGDEIYALHVLCEQFLLYVQGQAARSRVMTMRELAGRLDDLLRFDDYPVLPGHKDVHRERAVRHAGAEYARFVLRDPPKPRLGRR</sequence>